<gene>
    <name evidence="6" type="ORF">SEMRO_1862_G302260.1</name>
</gene>
<dbReference type="Proteomes" id="UP001153069">
    <property type="component" value="Unassembled WGS sequence"/>
</dbReference>
<dbReference type="Gene3D" id="3.40.50.850">
    <property type="entry name" value="Isochorismatase-like"/>
    <property type="match status" value="1"/>
</dbReference>
<dbReference type="InterPro" id="IPR036651">
    <property type="entry name" value="Gln_synt_N_sf"/>
</dbReference>
<comment type="similarity">
    <text evidence="3 4">Belongs to the glutamine synthetase family.</text>
</comment>
<dbReference type="InterPro" id="IPR014746">
    <property type="entry name" value="Gln_synth/guanido_kin_cat_dom"/>
</dbReference>
<evidence type="ECO:0000256" key="1">
    <source>
        <dbReference type="ARBA" id="ARBA00006336"/>
    </source>
</evidence>
<dbReference type="SMART" id="SM01230">
    <property type="entry name" value="Gln-synt_C"/>
    <property type="match status" value="1"/>
</dbReference>
<evidence type="ECO:0000256" key="3">
    <source>
        <dbReference type="PROSITE-ProRule" id="PRU01331"/>
    </source>
</evidence>
<dbReference type="PANTHER" id="PTHR43785:SF2">
    <property type="entry name" value="TYPE-1 GLUTAMINE SYNTHETASE 1"/>
    <property type="match status" value="1"/>
</dbReference>
<dbReference type="OrthoDB" id="77835at2759"/>
<dbReference type="CDD" id="cd00431">
    <property type="entry name" value="cysteine_hydrolases"/>
    <property type="match status" value="1"/>
</dbReference>
<reference evidence="6" key="1">
    <citation type="submission" date="2020-06" db="EMBL/GenBank/DDBJ databases">
        <authorList>
            <consortium name="Plant Systems Biology data submission"/>
        </authorList>
    </citation>
    <scope>NUCLEOTIDE SEQUENCE</scope>
    <source>
        <strain evidence="6">D6</strain>
    </source>
</reference>
<comment type="caution">
    <text evidence="6">The sequence shown here is derived from an EMBL/GenBank/DDBJ whole genome shotgun (WGS) entry which is preliminary data.</text>
</comment>
<dbReference type="InterPro" id="IPR000868">
    <property type="entry name" value="Isochorismatase-like_dom"/>
</dbReference>
<evidence type="ECO:0000256" key="4">
    <source>
        <dbReference type="RuleBase" id="RU000384"/>
    </source>
</evidence>
<dbReference type="InterPro" id="IPR008146">
    <property type="entry name" value="Gln_synth_cat_dom"/>
</dbReference>
<dbReference type="GO" id="GO:0006542">
    <property type="term" value="P:glutamine biosynthetic process"/>
    <property type="evidence" value="ECO:0007669"/>
    <property type="project" value="InterPro"/>
</dbReference>
<protein>
    <submittedName>
        <fullName evidence="6">Type-1 glutamine synthetase 1</fullName>
    </submittedName>
</protein>
<evidence type="ECO:0000313" key="7">
    <source>
        <dbReference type="Proteomes" id="UP001153069"/>
    </source>
</evidence>
<keyword evidence="7" id="KW-1185">Reference proteome</keyword>
<feature type="domain" description="GS catalytic" evidence="5">
    <location>
        <begin position="413"/>
        <end position="750"/>
    </location>
</feature>
<evidence type="ECO:0000313" key="6">
    <source>
        <dbReference type="EMBL" id="CAB9526644.1"/>
    </source>
</evidence>
<organism evidence="6 7">
    <name type="scientific">Seminavis robusta</name>
    <dbReference type="NCBI Taxonomy" id="568900"/>
    <lineage>
        <taxon>Eukaryota</taxon>
        <taxon>Sar</taxon>
        <taxon>Stramenopiles</taxon>
        <taxon>Ochrophyta</taxon>
        <taxon>Bacillariophyta</taxon>
        <taxon>Bacillariophyceae</taxon>
        <taxon>Bacillariophycidae</taxon>
        <taxon>Naviculales</taxon>
        <taxon>Naviculaceae</taxon>
        <taxon>Seminavis</taxon>
    </lineage>
</organism>
<dbReference type="PANTHER" id="PTHR43785">
    <property type="entry name" value="GAMMA-GLUTAMYLPUTRESCINE SYNTHETASE"/>
    <property type="match status" value="1"/>
</dbReference>
<dbReference type="SUPFAM" id="SSF52499">
    <property type="entry name" value="Isochorismatase-like hydrolases"/>
    <property type="match status" value="1"/>
</dbReference>
<dbReference type="Gene3D" id="3.30.590.10">
    <property type="entry name" value="Glutamine synthetase/guanido kinase, catalytic domain"/>
    <property type="match status" value="1"/>
</dbReference>
<accession>A0A9N8EV89</accession>
<name>A0A9N8EV89_9STRA</name>
<sequence length="750" mass="81730">MMLSSRVVAGVSKRSDFPLDLSTTALLVIDVQEYLSSPSDDNDEKEDYLFQTSLFCAIANIGALASKMRHFRDSPTSSATSTTTTKGGEVIFTFLQALTNDCRDVSLDYKLSGPKLAHLPGPKQPAKFLSNLQPHENDILIPKTSCSVFSSTRLAYILRNLQVQQLVVTGQLTDQCVESAVRDAADAGFFVTVVQDACAAQSPQQHEKGLAGMKGFARIVSTQQLLQEMDEYIQQRRGNSTDSDATGQHEQETVAVVQSSSLTTTSNNDTVITPVDQFQLPPPTAGATVALLRALKRAKVQFLRLAVVDVSNAVRCKAKPLSSLASTTNHDHDSINPQVAIAKVCFAGMPRYADVPVAASNLTATGSLMVKPDWNTLRILPYAPATALCLGFAYDTQQQQQQQQQQQLSPYCTRGLLARLVQAAREQLGLVFDIGAELEFQLYHTTTFTPVDGSLFADSVTLNEQEPFLVDLLQQLQEQDIPVELVHAESANGQLEVVLQHQPDPLALADAVVLARETIRAVAKYRHMKAVFLPKTNPMAAGSGCHLHFSFLEAEQEQQGTTTTTCTKNGFPCDSSTHEDSYLSPRAGSFLEGILRHMPALLALTMPSVNSFRRVGPGCWTGHDVRWDVEDKEAPIRLCLEGGQPQKATHAEFKLVDSTCNLYMAMTGLLAAGMQGMRQGLTLRPPGNDNQETLPKTLPESLDALDADSYLKSVLGEELSTAYLAVKRDEAKHYADKTILEDLAEALGKA</sequence>
<dbReference type="Pfam" id="PF00120">
    <property type="entry name" value="Gln-synt_C"/>
    <property type="match status" value="1"/>
</dbReference>
<comment type="similarity">
    <text evidence="1">Belongs to the isochorismatase family.</text>
</comment>
<dbReference type="EMBL" id="CAICTM010001860">
    <property type="protein sequence ID" value="CAB9526644.1"/>
    <property type="molecule type" value="Genomic_DNA"/>
</dbReference>
<dbReference type="SUPFAM" id="SSF55931">
    <property type="entry name" value="Glutamine synthetase/guanido kinase"/>
    <property type="match status" value="1"/>
</dbReference>
<dbReference type="AlphaFoldDB" id="A0A9N8EV89"/>
<proteinExistence type="inferred from homology"/>
<dbReference type="GO" id="GO:0004356">
    <property type="term" value="F:glutamine synthetase activity"/>
    <property type="evidence" value="ECO:0007669"/>
    <property type="project" value="InterPro"/>
</dbReference>
<evidence type="ECO:0000259" key="5">
    <source>
        <dbReference type="PROSITE" id="PS51987"/>
    </source>
</evidence>
<keyword evidence="2" id="KW-0436">Ligase</keyword>
<dbReference type="Gene3D" id="3.10.20.70">
    <property type="entry name" value="Glutamine synthetase, N-terminal domain"/>
    <property type="match status" value="1"/>
</dbReference>
<dbReference type="InterPro" id="IPR036380">
    <property type="entry name" value="Isochorismatase-like_sf"/>
</dbReference>
<dbReference type="PROSITE" id="PS51987">
    <property type="entry name" value="GS_CATALYTIC"/>
    <property type="match status" value="1"/>
</dbReference>
<evidence type="ECO:0000256" key="2">
    <source>
        <dbReference type="ARBA" id="ARBA00022598"/>
    </source>
</evidence>
<dbReference type="Pfam" id="PF00857">
    <property type="entry name" value="Isochorismatase"/>
    <property type="match status" value="1"/>
</dbReference>